<organism evidence="1 2">
    <name type="scientific">Rhizobium etli</name>
    <dbReference type="NCBI Taxonomy" id="29449"/>
    <lineage>
        <taxon>Bacteria</taxon>
        <taxon>Pseudomonadati</taxon>
        <taxon>Pseudomonadota</taxon>
        <taxon>Alphaproteobacteria</taxon>
        <taxon>Hyphomicrobiales</taxon>
        <taxon>Rhizobiaceae</taxon>
        <taxon>Rhizobium/Agrobacterium group</taxon>
        <taxon>Rhizobium</taxon>
    </lineage>
</organism>
<reference evidence="1 2" key="1">
    <citation type="submission" date="2017-04" db="EMBL/GenBank/DDBJ databases">
        <title>Complete genome sequences of Rhizobium genomic linages associated to common bean (phaseolus vulgaris).</title>
        <authorList>
            <person name="Santamaria R.I."/>
            <person name="Bustos P."/>
            <person name="Perez-Carrascal O."/>
            <person name="Martinez-Flores I."/>
            <person name="Juarez S."/>
            <person name="Lozano L."/>
            <person name="Miranda F."/>
            <person name="Vinuesa P."/>
            <person name="Martinez-Romero E."/>
            <person name="Cevallos M.A."/>
            <person name="Romero D."/>
            <person name="Davila G."/>
            <person name="Gonzalez V."/>
        </authorList>
    </citation>
    <scope>NUCLEOTIDE SEQUENCE [LARGE SCALE GENOMIC DNA]</scope>
    <source>
        <strain evidence="1 2">NXC12</strain>
        <plasmid evidence="2">pretnxc12d</plasmid>
    </source>
</reference>
<keyword evidence="1" id="KW-0614">Plasmid</keyword>
<dbReference type="Proteomes" id="UP000194159">
    <property type="component" value="Plasmid pRetNXC12d"/>
</dbReference>
<geneLocation type="plasmid" evidence="2">
    <name>pretnxc12d</name>
</geneLocation>
<proteinExistence type="predicted"/>
<protein>
    <submittedName>
        <fullName evidence="1">Uncharacterized protein</fullName>
    </submittedName>
</protein>
<gene>
    <name evidence="1" type="ORF">NXC12_PD00269</name>
</gene>
<dbReference type="EMBL" id="CP020910">
    <property type="protein sequence ID" value="ARQ13363.1"/>
    <property type="molecule type" value="Genomic_DNA"/>
</dbReference>
<name>A0AAN1EN43_RHIET</name>
<evidence type="ECO:0000313" key="2">
    <source>
        <dbReference type="Proteomes" id="UP000194159"/>
    </source>
</evidence>
<evidence type="ECO:0000313" key="1">
    <source>
        <dbReference type="EMBL" id="ARQ13363.1"/>
    </source>
</evidence>
<accession>A0AAN1EN43</accession>
<dbReference type="AlphaFoldDB" id="A0AAN1EN43"/>
<sequence>MIINGAPLGKFRGAFRVAANASQPRPTLPGQASVMPFKLQEPEFWFKQGFVAVLERA</sequence>